<keyword evidence="4" id="KW-1185">Reference proteome</keyword>
<gene>
    <name evidence="1" type="ORF">NCTC13160_03382</name>
    <name evidence="2" type="ORF">PPN31119_00318</name>
</gene>
<evidence type="ECO:0000313" key="1">
    <source>
        <dbReference type="EMBL" id="SUA79753.1"/>
    </source>
</evidence>
<dbReference type="RefSeq" id="WP_023597749.1">
    <property type="nucleotide sequence ID" value="NC_023018.2"/>
</dbReference>
<dbReference type="KEGG" id="ppnm:LV28_17160"/>
<dbReference type="EMBL" id="UGSG01000001">
    <property type="protein sequence ID" value="SUA79753.1"/>
    <property type="molecule type" value="Genomic_DNA"/>
</dbReference>
<dbReference type="STRING" id="93220.A6P55_14370"/>
<dbReference type="Proteomes" id="UP000361468">
    <property type="component" value="Unassembled WGS sequence"/>
</dbReference>
<accession>A0A378YSK4</accession>
<evidence type="ECO:0000313" key="2">
    <source>
        <dbReference type="EMBL" id="VVE60670.1"/>
    </source>
</evidence>
<dbReference type="EMBL" id="CABPSO010000001">
    <property type="protein sequence ID" value="VVE60670.1"/>
    <property type="molecule type" value="Genomic_DNA"/>
</dbReference>
<reference evidence="1 3" key="1">
    <citation type="submission" date="2018-06" db="EMBL/GenBank/DDBJ databases">
        <authorList>
            <consortium name="Pathogen Informatics"/>
            <person name="Doyle S."/>
        </authorList>
    </citation>
    <scope>NUCLEOTIDE SEQUENCE [LARGE SCALE GENOMIC DNA]</scope>
    <source>
        <strain evidence="1 3">NCTC13160</strain>
    </source>
</reference>
<organism evidence="1 3">
    <name type="scientific">Pandoraea pnomenusa</name>
    <dbReference type="NCBI Taxonomy" id="93220"/>
    <lineage>
        <taxon>Bacteria</taxon>
        <taxon>Pseudomonadati</taxon>
        <taxon>Pseudomonadota</taxon>
        <taxon>Betaproteobacteria</taxon>
        <taxon>Burkholderiales</taxon>
        <taxon>Burkholderiaceae</taxon>
        <taxon>Pandoraea</taxon>
    </lineage>
</organism>
<protein>
    <submittedName>
        <fullName evidence="1">Uncharacterized protein</fullName>
    </submittedName>
</protein>
<name>A0A378YSK4_9BURK</name>
<reference evidence="2 4" key="2">
    <citation type="submission" date="2019-08" db="EMBL/GenBank/DDBJ databases">
        <authorList>
            <person name="Peeters C."/>
        </authorList>
    </citation>
    <scope>NUCLEOTIDE SEQUENCE [LARGE SCALE GENOMIC DNA]</scope>
    <source>
        <strain evidence="2 4">LMG 31119</strain>
    </source>
</reference>
<sequence>MRLANASMQTQFDVVSQGGACCPAIEAGGPVDRVVRPAGVDAERNFAGGVARRGDRYDLWYST</sequence>
<dbReference type="KEGG" id="prb:X636_13325"/>
<dbReference type="AlphaFoldDB" id="A0A378YSK4"/>
<proteinExistence type="predicted"/>
<dbReference type="GeneID" id="57197086"/>
<dbReference type="Proteomes" id="UP000254573">
    <property type="component" value="Unassembled WGS sequence"/>
</dbReference>
<evidence type="ECO:0000313" key="4">
    <source>
        <dbReference type="Proteomes" id="UP000361468"/>
    </source>
</evidence>
<evidence type="ECO:0000313" key="3">
    <source>
        <dbReference type="Proteomes" id="UP000254573"/>
    </source>
</evidence>